<accession>A0A3L7ARP6</accession>
<dbReference type="PANTHER" id="PTHR44688:SF16">
    <property type="entry name" value="DNA-BINDING TRANSCRIPTIONAL ACTIVATOR DEVR_DOSR"/>
    <property type="match status" value="1"/>
</dbReference>
<reference evidence="5 6" key="1">
    <citation type="submission" date="2018-10" db="EMBL/GenBank/DDBJ databases">
        <authorList>
            <person name="Li J."/>
        </authorList>
    </citation>
    <scope>NUCLEOTIDE SEQUENCE [LARGE SCALE GENOMIC DNA]</scope>
    <source>
        <strain evidence="5 6">JCM 11654</strain>
    </source>
</reference>
<dbReference type="GO" id="GO:0006355">
    <property type="term" value="P:regulation of DNA-templated transcription"/>
    <property type="evidence" value="ECO:0007669"/>
    <property type="project" value="InterPro"/>
</dbReference>
<gene>
    <name evidence="5" type="ORF">D9V34_09635</name>
</gene>
<dbReference type="InterPro" id="IPR036388">
    <property type="entry name" value="WH-like_DNA-bd_sf"/>
</dbReference>
<dbReference type="CDD" id="cd06170">
    <property type="entry name" value="LuxR_C_like"/>
    <property type="match status" value="1"/>
</dbReference>
<dbReference type="Gene3D" id="1.25.40.10">
    <property type="entry name" value="Tetratricopeptide repeat domain"/>
    <property type="match status" value="1"/>
</dbReference>
<evidence type="ECO:0000256" key="2">
    <source>
        <dbReference type="ARBA" id="ARBA00023125"/>
    </source>
</evidence>
<dbReference type="OrthoDB" id="3197423at2"/>
<proteinExistence type="predicted"/>
<dbReference type="PRINTS" id="PR00038">
    <property type="entry name" value="HTHLUXR"/>
</dbReference>
<dbReference type="RefSeq" id="WP_121688625.1">
    <property type="nucleotide sequence ID" value="NZ_RCUY01000009.1"/>
</dbReference>
<organism evidence="5 6">
    <name type="scientific">Mycetocola lacteus</name>
    <dbReference type="NCBI Taxonomy" id="76637"/>
    <lineage>
        <taxon>Bacteria</taxon>
        <taxon>Bacillati</taxon>
        <taxon>Actinomycetota</taxon>
        <taxon>Actinomycetes</taxon>
        <taxon>Micrococcales</taxon>
        <taxon>Microbacteriaceae</taxon>
        <taxon>Mycetocola</taxon>
    </lineage>
</organism>
<dbReference type="PROSITE" id="PS50043">
    <property type="entry name" value="HTH_LUXR_2"/>
    <property type="match status" value="1"/>
</dbReference>
<keyword evidence="2" id="KW-0238">DNA-binding</keyword>
<keyword evidence="6" id="KW-1185">Reference proteome</keyword>
<name>A0A3L7ARP6_9MICO</name>
<dbReference type="Gene3D" id="1.10.10.10">
    <property type="entry name" value="Winged helix-like DNA-binding domain superfamily/Winged helix DNA-binding domain"/>
    <property type="match status" value="1"/>
</dbReference>
<evidence type="ECO:0000256" key="1">
    <source>
        <dbReference type="ARBA" id="ARBA00023015"/>
    </source>
</evidence>
<dbReference type="Proteomes" id="UP000269438">
    <property type="component" value="Unassembled WGS sequence"/>
</dbReference>
<evidence type="ECO:0000256" key="3">
    <source>
        <dbReference type="ARBA" id="ARBA00023163"/>
    </source>
</evidence>
<evidence type="ECO:0000313" key="5">
    <source>
        <dbReference type="EMBL" id="RLP82072.1"/>
    </source>
</evidence>
<protein>
    <submittedName>
        <fullName evidence="5">LuxR family transcriptional regulator</fullName>
    </submittedName>
</protein>
<dbReference type="InterPro" id="IPR016032">
    <property type="entry name" value="Sig_transdc_resp-reg_C-effctor"/>
</dbReference>
<comment type="caution">
    <text evidence="5">The sequence shown here is derived from an EMBL/GenBank/DDBJ whole genome shotgun (WGS) entry which is preliminary data.</text>
</comment>
<dbReference type="PROSITE" id="PS00622">
    <property type="entry name" value="HTH_LUXR_1"/>
    <property type="match status" value="1"/>
</dbReference>
<dbReference type="InterPro" id="IPR011990">
    <property type="entry name" value="TPR-like_helical_dom_sf"/>
</dbReference>
<dbReference type="PANTHER" id="PTHR44688">
    <property type="entry name" value="DNA-BINDING TRANSCRIPTIONAL ACTIVATOR DEVR_DOSR"/>
    <property type="match status" value="1"/>
</dbReference>
<dbReference type="AlphaFoldDB" id="A0A3L7ARP6"/>
<feature type="domain" description="HTH luxR-type" evidence="4">
    <location>
        <begin position="817"/>
        <end position="880"/>
    </location>
</feature>
<keyword evidence="3" id="KW-0804">Transcription</keyword>
<evidence type="ECO:0000313" key="6">
    <source>
        <dbReference type="Proteomes" id="UP000269438"/>
    </source>
</evidence>
<dbReference type="EMBL" id="RCUY01000009">
    <property type="protein sequence ID" value="RLP82072.1"/>
    <property type="molecule type" value="Genomic_DNA"/>
</dbReference>
<dbReference type="SMART" id="SM00421">
    <property type="entry name" value="HTH_LUXR"/>
    <property type="match status" value="1"/>
</dbReference>
<dbReference type="InterPro" id="IPR000792">
    <property type="entry name" value="Tscrpt_reg_LuxR_C"/>
</dbReference>
<evidence type="ECO:0000259" key="4">
    <source>
        <dbReference type="PROSITE" id="PS50043"/>
    </source>
</evidence>
<keyword evidence="1" id="KW-0805">Transcription regulation</keyword>
<dbReference type="SUPFAM" id="SSF46894">
    <property type="entry name" value="C-terminal effector domain of the bipartite response regulators"/>
    <property type="match status" value="1"/>
</dbReference>
<dbReference type="GO" id="GO:0003677">
    <property type="term" value="F:DNA binding"/>
    <property type="evidence" value="ECO:0007669"/>
    <property type="project" value="UniProtKB-KW"/>
</dbReference>
<dbReference type="Pfam" id="PF00196">
    <property type="entry name" value="GerE"/>
    <property type="match status" value="1"/>
</dbReference>
<sequence length="886" mass="95892">MKDGTEAVEVRDAVIIRDRAVSVLREPASAGVCLVAPGAIGLPDLARETCAAAGIDKTMRVVGNRSLSDVAYGALAPFLGPILDTPDPDALTALSGFRGEIERRRQGAPFVIIVEQVELLDSASAGLLAQISIEAWVHLMILAPGAARIPRDLRALLLEGQLVEFSMTSLSTDGVIAFAHSRLEGIVPWAVADRFVRMGGAAPQILEGGLRESVRTGALVATEGVWRFVDEPRLGSASVWQLRGMLAQLSPEETDALSAVALAFAIPTNLLGEIFGGDAVRALRATELLVSIERDGLDESGEELLRIPTNLIAAVLRESLSPSASRALWQRVFSRLPLPRLPESTLRYVEWTIECGGVVDTQSLGILATLANRVGRPELALRAVALDRETPRSTAMQVQRARAHFYLGESAAALQIIDEIFIGPGSLNDIQRIATLLAQIYVTTGQGFDQIEVMLDRWTTMAEGTNYHGVLAQHAWAMRAPAFLMTSGDYRAARAAVEPLLQRSGNINAETVLIGALTGEILAVTGDFERSLEQLESALELVMNTAELANYGGFLFTRIALVQCSYADWERQDRLLERLAEEQNAWMIRQGVVVELLRAVQNMQEGDFEAGARHSQAAVVLARESDPERLRPLVLATAAFSAVVCQDLDLAAAYLAEYATLEYGGTPLTDTLTRAYASYARYLVDPSLGLDELRAVAREAGEQGHYPGRVQILLLLMDLGDRECLDEMTEITEGVSDRMGRAARALAQALRTGLACDFVGAAEIAIECSQHYIAARALTSAFLALRVVPERALHRRALDALALLAPSARALDPMLNAMREATVLSDREREVARLVARGLTSREIARALSLSDRTVEGHVQRVLLKLGLGSRERLLDANLGFIGDTA</sequence>